<evidence type="ECO:0000313" key="1">
    <source>
        <dbReference type="EMBL" id="THU88129.1"/>
    </source>
</evidence>
<dbReference type="AlphaFoldDB" id="A0A4S8LGJ7"/>
<name>A0A4S8LGJ7_DENBC</name>
<proteinExistence type="predicted"/>
<feature type="non-terminal residue" evidence="1">
    <location>
        <position position="73"/>
    </location>
</feature>
<keyword evidence="2" id="KW-1185">Reference proteome</keyword>
<gene>
    <name evidence="1" type="ORF">K435DRAFT_603792</name>
</gene>
<sequence length="73" mass="8340">ITAHKSQGQTLTHAIVDLQSCRGAEMPYVMVSRVKSLDGLLILRNFEKGKIQCRQSEDARMEAKRLELLRLRT</sequence>
<dbReference type="Proteomes" id="UP000297245">
    <property type="component" value="Unassembled WGS sequence"/>
</dbReference>
<evidence type="ECO:0008006" key="3">
    <source>
        <dbReference type="Google" id="ProtNLM"/>
    </source>
</evidence>
<dbReference type="OrthoDB" id="432234at2759"/>
<organism evidence="1 2">
    <name type="scientific">Dendrothele bispora (strain CBS 962.96)</name>
    <dbReference type="NCBI Taxonomy" id="1314807"/>
    <lineage>
        <taxon>Eukaryota</taxon>
        <taxon>Fungi</taxon>
        <taxon>Dikarya</taxon>
        <taxon>Basidiomycota</taxon>
        <taxon>Agaricomycotina</taxon>
        <taxon>Agaricomycetes</taxon>
        <taxon>Agaricomycetidae</taxon>
        <taxon>Agaricales</taxon>
        <taxon>Agaricales incertae sedis</taxon>
        <taxon>Dendrothele</taxon>
    </lineage>
</organism>
<protein>
    <recommendedName>
        <fullName evidence="3">UvrD-like helicase C-terminal domain-containing protein</fullName>
    </recommendedName>
</protein>
<dbReference type="EMBL" id="ML179421">
    <property type="protein sequence ID" value="THU88129.1"/>
    <property type="molecule type" value="Genomic_DNA"/>
</dbReference>
<evidence type="ECO:0000313" key="2">
    <source>
        <dbReference type="Proteomes" id="UP000297245"/>
    </source>
</evidence>
<reference evidence="1 2" key="1">
    <citation type="journal article" date="2019" name="Nat. Ecol. Evol.">
        <title>Megaphylogeny resolves global patterns of mushroom evolution.</title>
        <authorList>
            <person name="Varga T."/>
            <person name="Krizsan K."/>
            <person name="Foldi C."/>
            <person name="Dima B."/>
            <person name="Sanchez-Garcia M."/>
            <person name="Sanchez-Ramirez S."/>
            <person name="Szollosi G.J."/>
            <person name="Szarkandi J.G."/>
            <person name="Papp V."/>
            <person name="Albert L."/>
            <person name="Andreopoulos W."/>
            <person name="Angelini C."/>
            <person name="Antonin V."/>
            <person name="Barry K.W."/>
            <person name="Bougher N.L."/>
            <person name="Buchanan P."/>
            <person name="Buyck B."/>
            <person name="Bense V."/>
            <person name="Catcheside P."/>
            <person name="Chovatia M."/>
            <person name="Cooper J."/>
            <person name="Damon W."/>
            <person name="Desjardin D."/>
            <person name="Finy P."/>
            <person name="Geml J."/>
            <person name="Haridas S."/>
            <person name="Hughes K."/>
            <person name="Justo A."/>
            <person name="Karasinski D."/>
            <person name="Kautmanova I."/>
            <person name="Kiss B."/>
            <person name="Kocsube S."/>
            <person name="Kotiranta H."/>
            <person name="LaButti K.M."/>
            <person name="Lechner B.E."/>
            <person name="Liimatainen K."/>
            <person name="Lipzen A."/>
            <person name="Lukacs Z."/>
            <person name="Mihaltcheva S."/>
            <person name="Morgado L.N."/>
            <person name="Niskanen T."/>
            <person name="Noordeloos M.E."/>
            <person name="Ohm R.A."/>
            <person name="Ortiz-Santana B."/>
            <person name="Ovrebo C."/>
            <person name="Racz N."/>
            <person name="Riley R."/>
            <person name="Savchenko A."/>
            <person name="Shiryaev A."/>
            <person name="Soop K."/>
            <person name="Spirin V."/>
            <person name="Szebenyi C."/>
            <person name="Tomsovsky M."/>
            <person name="Tulloss R.E."/>
            <person name="Uehling J."/>
            <person name="Grigoriev I.V."/>
            <person name="Vagvolgyi C."/>
            <person name="Papp T."/>
            <person name="Martin F.M."/>
            <person name="Miettinen O."/>
            <person name="Hibbett D.S."/>
            <person name="Nagy L.G."/>
        </authorList>
    </citation>
    <scope>NUCLEOTIDE SEQUENCE [LARGE SCALE GENOMIC DNA]</scope>
    <source>
        <strain evidence="1 2">CBS 962.96</strain>
    </source>
</reference>
<feature type="non-terminal residue" evidence="1">
    <location>
        <position position="1"/>
    </location>
</feature>
<accession>A0A4S8LGJ7</accession>